<comment type="caution">
    <text evidence="3">The sequence shown here is derived from an EMBL/GenBank/DDBJ whole genome shotgun (WGS) entry which is preliminary data.</text>
</comment>
<dbReference type="AlphaFoldDB" id="A0A250XPH5"/>
<dbReference type="Proteomes" id="UP000232323">
    <property type="component" value="Unassembled WGS sequence"/>
</dbReference>
<dbReference type="Pfam" id="PF00782">
    <property type="entry name" value="DSPc"/>
    <property type="match status" value="1"/>
</dbReference>
<evidence type="ECO:0000313" key="4">
    <source>
        <dbReference type="Proteomes" id="UP000232323"/>
    </source>
</evidence>
<dbReference type="Gene3D" id="3.90.190.10">
    <property type="entry name" value="Protein tyrosine phosphatase superfamily"/>
    <property type="match status" value="1"/>
</dbReference>
<gene>
    <name evidence="3" type="ORF">CEUSTIGMA_g12379.t1</name>
</gene>
<protein>
    <recommendedName>
        <fullName evidence="2">Tyrosine specific protein phosphatases domain-containing protein</fullName>
    </recommendedName>
</protein>
<dbReference type="PROSITE" id="PS50056">
    <property type="entry name" value="TYR_PHOSPHATASE_2"/>
    <property type="match status" value="1"/>
</dbReference>
<evidence type="ECO:0000259" key="2">
    <source>
        <dbReference type="PROSITE" id="PS50056"/>
    </source>
</evidence>
<sequence>MEVRAVENFNDDPDAKKKVDSMPDGPEKMAALAALPAFPPHDLPGDATKEIARVNAAIDQARAAGGAALVHCKGSMSRAVVFVLAYIMKEHKCTVVVEAVNIMKEHKCTVVVEAVNIMKSKWAAT</sequence>
<dbReference type="InterPro" id="IPR000340">
    <property type="entry name" value="Dual-sp_phosphatase_cat-dom"/>
</dbReference>
<dbReference type="InterPro" id="IPR029021">
    <property type="entry name" value="Prot-tyrosine_phosphatase-like"/>
</dbReference>
<organism evidence="3 4">
    <name type="scientific">Chlamydomonas eustigma</name>
    <dbReference type="NCBI Taxonomy" id="1157962"/>
    <lineage>
        <taxon>Eukaryota</taxon>
        <taxon>Viridiplantae</taxon>
        <taxon>Chlorophyta</taxon>
        <taxon>core chlorophytes</taxon>
        <taxon>Chlorophyceae</taxon>
        <taxon>CS clade</taxon>
        <taxon>Chlamydomonadales</taxon>
        <taxon>Chlamydomonadaceae</taxon>
        <taxon>Chlamydomonas</taxon>
    </lineage>
</organism>
<reference evidence="3 4" key="1">
    <citation type="submission" date="2017-08" db="EMBL/GenBank/DDBJ databases">
        <title>Acidophilic green algal genome provides insights into adaptation to an acidic environment.</title>
        <authorList>
            <person name="Hirooka S."/>
            <person name="Hirose Y."/>
            <person name="Kanesaki Y."/>
            <person name="Higuchi S."/>
            <person name="Fujiwara T."/>
            <person name="Onuma R."/>
            <person name="Era A."/>
            <person name="Ohbayashi R."/>
            <person name="Uzuka A."/>
            <person name="Nozaki H."/>
            <person name="Yoshikawa H."/>
            <person name="Miyagishima S.Y."/>
        </authorList>
    </citation>
    <scope>NUCLEOTIDE SEQUENCE [LARGE SCALE GENOMIC DNA]</scope>
    <source>
        <strain evidence="3 4">NIES-2499</strain>
    </source>
</reference>
<accession>A0A250XPH5</accession>
<evidence type="ECO:0000256" key="1">
    <source>
        <dbReference type="SAM" id="MobiDB-lite"/>
    </source>
</evidence>
<evidence type="ECO:0000313" key="3">
    <source>
        <dbReference type="EMBL" id="GAX84958.1"/>
    </source>
</evidence>
<keyword evidence="4" id="KW-1185">Reference proteome</keyword>
<proteinExistence type="predicted"/>
<dbReference type="GO" id="GO:0016787">
    <property type="term" value="F:hydrolase activity"/>
    <property type="evidence" value="ECO:0007669"/>
    <property type="project" value="UniProtKB-ARBA"/>
</dbReference>
<dbReference type="InterPro" id="IPR000387">
    <property type="entry name" value="Tyr_Pase_dom"/>
</dbReference>
<name>A0A250XPH5_9CHLO</name>
<feature type="compositionally biased region" description="Basic and acidic residues" evidence="1">
    <location>
        <begin position="13"/>
        <end position="23"/>
    </location>
</feature>
<dbReference type="EMBL" id="BEGY01000142">
    <property type="protein sequence ID" value="GAX84958.1"/>
    <property type="molecule type" value="Genomic_DNA"/>
</dbReference>
<feature type="domain" description="Tyrosine specific protein phosphatases" evidence="2">
    <location>
        <begin position="48"/>
        <end position="111"/>
    </location>
</feature>
<feature type="region of interest" description="Disordered" evidence="1">
    <location>
        <begin position="1"/>
        <end position="23"/>
    </location>
</feature>
<dbReference type="SUPFAM" id="SSF52799">
    <property type="entry name" value="(Phosphotyrosine protein) phosphatases II"/>
    <property type="match status" value="1"/>
</dbReference>